<evidence type="ECO:0000256" key="1">
    <source>
        <dbReference type="SAM" id="MobiDB-lite"/>
    </source>
</evidence>
<feature type="compositionally biased region" description="Acidic residues" evidence="1">
    <location>
        <begin position="468"/>
        <end position="484"/>
    </location>
</feature>
<feature type="compositionally biased region" description="Acidic residues" evidence="1">
    <location>
        <begin position="556"/>
        <end position="571"/>
    </location>
</feature>
<proteinExistence type="predicted"/>
<feature type="compositionally biased region" description="Acidic residues" evidence="1">
    <location>
        <begin position="401"/>
        <end position="414"/>
    </location>
</feature>
<dbReference type="InterPro" id="IPR036609">
    <property type="entry name" value="LCCL_sf"/>
</dbReference>
<dbReference type="InterPro" id="IPR013951">
    <property type="entry name" value="Rxt3"/>
</dbReference>
<dbReference type="EMBL" id="HBHW01038132">
    <property type="protein sequence ID" value="CAE0061215.1"/>
    <property type="molecule type" value="Transcribed_RNA"/>
</dbReference>
<feature type="compositionally biased region" description="Polar residues" evidence="1">
    <location>
        <begin position="514"/>
        <end position="531"/>
    </location>
</feature>
<feature type="region of interest" description="Disordered" evidence="1">
    <location>
        <begin position="305"/>
        <end position="571"/>
    </location>
</feature>
<feature type="compositionally biased region" description="Acidic residues" evidence="1">
    <location>
        <begin position="342"/>
        <end position="352"/>
    </location>
</feature>
<gene>
    <name evidence="2" type="ORF">RMAR00112_LOCUS29281</name>
</gene>
<feature type="compositionally biased region" description="Basic and acidic residues" evidence="1">
    <location>
        <begin position="485"/>
        <end position="498"/>
    </location>
</feature>
<name>A0A7S3EKZ5_9RHOD</name>
<evidence type="ECO:0000313" key="2">
    <source>
        <dbReference type="EMBL" id="CAE0061215.1"/>
    </source>
</evidence>
<organism evidence="2">
    <name type="scientific">Rhodosorus marinus</name>
    <dbReference type="NCBI Taxonomy" id="101924"/>
    <lineage>
        <taxon>Eukaryota</taxon>
        <taxon>Rhodophyta</taxon>
        <taxon>Stylonematophyceae</taxon>
        <taxon>Stylonematales</taxon>
        <taxon>Stylonemataceae</taxon>
        <taxon>Rhodosorus</taxon>
    </lineage>
</organism>
<feature type="compositionally biased region" description="Basic and acidic residues" evidence="1">
    <location>
        <begin position="388"/>
        <end position="400"/>
    </location>
</feature>
<feature type="compositionally biased region" description="Acidic residues" evidence="1">
    <location>
        <begin position="325"/>
        <end position="335"/>
    </location>
</feature>
<sequence length="571" mass="63254">MSNTRFEILPSVRKFIYRPLSSLPADTAPSSNLEVRVPVEFFTSKNDGIEHRRLWGTDVYTEDSDLIAMLQHCGYVRPVEPVPSGLEELIVLLELLPNDSSNFRGTERNNLRSRSRESNYSGRRVSIVDAWTLSRDGNFSRQQLWPSFVRKVPKKPPGILEAGPVDPFSGRPFVFNLSGEAVVPYSIMHVADTSPDTSQWLFSRLFSHVIVVECGTERFELSRDWGSEKQDLSSHDYVYKLKKVVDPAAQLIFESDVEFPLGLNDAIEVYGDLKWEELKWSTGGLMVRSLSLLLNNVCFVRRQDAEDTKRTAHVDNSNNAVKSEDADDEGADAEEDHSAVGDVDDDPDDVPDDSYPGVLGAKTNNSSRAKEDQPMEEDEANDEEDAEHELGKDRDAHGEPDGDEEDEEEEDEAETIGKEAEQKDAKTSDDEPEVGDADDDEAEDDVEHPANNDGVDDMEIDKAGTTEGDTEMDTDGEEGEDKDIDEQKDVDSEDDQKGHSGSSGMSADGEDSNGDATSKDPGTQGDSLPNSESDEQDDDDRGTSERDVRGDVHMESDDDASAEDNQEQADP</sequence>
<feature type="compositionally biased region" description="Basic and acidic residues" evidence="1">
    <location>
        <begin position="541"/>
        <end position="555"/>
    </location>
</feature>
<feature type="compositionally biased region" description="Basic and acidic residues" evidence="1">
    <location>
        <begin position="415"/>
        <end position="429"/>
    </location>
</feature>
<dbReference type="Gene3D" id="2.170.130.20">
    <property type="entry name" value="LCCL-like domain"/>
    <property type="match status" value="1"/>
</dbReference>
<feature type="compositionally biased region" description="Acidic residues" evidence="1">
    <location>
        <begin position="374"/>
        <end position="387"/>
    </location>
</feature>
<reference evidence="2" key="1">
    <citation type="submission" date="2021-01" db="EMBL/GenBank/DDBJ databases">
        <authorList>
            <person name="Corre E."/>
            <person name="Pelletier E."/>
            <person name="Niang G."/>
            <person name="Scheremetjew M."/>
            <person name="Finn R."/>
            <person name="Kale V."/>
            <person name="Holt S."/>
            <person name="Cochrane G."/>
            <person name="Meng A."/>
            <person name="Brown T."/>
            <person name="Cohen L."/>
        </authorList>
    </citation>
    <scope>NUCLEOTIDE SEQUENCE</scope>
    <source>
        <strain evidence="2">CCMP 769</strain>
    </source>
</reference>
<feature type="compositionally biased region" description="Acidic residues" evidence="1">
    <location>
        <begin position="430"/>
        <end position="446"/>
    </location>
</feature>
<protein>
    <submittedName>
        <fullName evidence="2">Uncharacterized protein</fullName>
    </submittedName>
</protein>
<accession>A0A7S3EKZ5</accession>
<dbReference type="AlphaFoldDB" id="A0A7S3EKZ5"/>
<dbReference type="Pfam" id="PF08642">
    <property type="entry name" value="Rxt3"/>
    <property type="match status" value="1"/>
</dbReference>